<dbReference type="PANTHER" id="PTHR42734">
    <property type="entry name" value="METAL TRANSPORT SYSTEM ATP-BINDING PROTEIN TM_0124-RELATED"/>
    <property type="match status" value="1"/>
</dbReference>
<evidence type="ECO:0000313" key="7">
    <source>
        <dbReference type="Proteomes" id="UP000051783"/>
    </source>
</evidence>
<evidence type="ECO:0000256" key="4">
    <source>
        <dbReference type="ARBA" id="ARBA00022840"/>
    </source>
</evidence>
<dbReference type="PROSITE" id="PS50893">
    <property type="entry name" value="ABC_TRANSPORTER_2"/>
    <property type="match status" value="1"/>
</dbReference>
<dbReference type="InterPro" id="IPR050153">
    <property type="entry name" value="Metal_Ion_Import_ABC"/>
</dbReference>
<evidence type="ECO:0000259" key="5">
    <source>
        <dbReference type="PROSITE" id="PS50893"/>
    </source>
</evidence>
<keyword evidence="4 6" id="KW-0067">ATP-binding</keyword>
<accession>A0A0R2MFW6</accession>
<organism evidence="6 7">
    <name type="scientific">Lactiplantibacillus xiangfangensis</name>
    <dbReference type="NCBI Taxonomy" id="942150"/>
    <lineage>
        <taxon>Bacteria</taxon>
        <taxon>Bacillati</taxon>
        <taxon>Bacillota</taxon>
        <taxon>Bacilli</taxon>
        <taxon>Lactobacillales</taxon>
        <taxon>Lactobacillaceae</taxon>
        <taxon>Lactiplantibacillus</taxon>
    </lineage>
</organism>
<dbReference type="SUPFAM" id="SSF52540">
    <property type="entry name" value="P-loop containing nucleoside triphosphate hydrolases"/>
    <property type="match status" value="1"/>
</dbReference>
<evidence type="ECO:0000313" key="6">
    <source>
        <dbReference type="EMBL" id="KRO11024.1"/>
    </source>
</evidence>
<keyword evidence="3" id="KW-0547">Nucleotide-binding</keyword>
<dbReference type="Gene3D" id="3.40.50.300">
    <property type="entry name" value="P-loop containing nucleotide triphosphate hydrolases"/>
    <property type="match status" value="1"/>
</dbReference>
<evidence type="ECO:0000256" key="3">
    <source>
        <dbReference type="ARBA" id="ARBA00022741"/>
    </source>
</evidence>
<dbReference type="InterPro" id="IPR003439">
    <property type="entry name" value="ABC_transporter-like_ATP-bd"/>
</dbReference>
<comment type="similarity">
    <text evidence="1">Belongs to the ABC transporter superfamily.</text>
</comment>
<dbReference type="SMART" id="SM00382">
    <property type="entry name" value="AAA"/>
    <property type="match status" value="1"/>
</dbReference>
<evidence type="ECO:0000256" key="2">
    <source>
        <dbReference type="ARBA" id="ARBA00022448"/>
    </source>
</evidence>
<dbReference type="PATRIC" id="fig|942150.3.peg.2832"/>
<sequence length="233" mass="26318">MTEPLIAVQHLEIAFPNNQVFKDLNFDIQRGDFLTVIGENGVGKTTLIRALLGMVKPAAGQIKYYPNKKAIRVGYVPQFRNLDQEYPLTIEDFVSLNLRGWRPWLSKAERRQVETAMAVTNVKKIRQRPLGMASGGEKQRAYLAQAIVEQPQLLILDESTASLDNEMKYELLDLVQNLNQTSDITVFFVTHDLPLAKQYAKHYLALKPGQQQFGNIADMSVEALKEVTNVSDV</sequence>
<dbReference type="EMBL" id="JQCL01000057">
    <property type="protein sequence ID" value="KRO11024.1"/>
    <property type="molecule type" value="Genomic_DNA"/>
</dbReference>
<dbReference type="Proteomes" id="UP000051783">
    <property type="component" value="Unassembled WGS sequence"/>
</dbReference>
<dbReference type="PANTHER" id="PTHR42734:SF17">
    <property type="entry name" value="METAL TRANSPORT SYSTEM ATP-BINDING PROTEIN TM_0124-RELATED"/>
    <property type="match status" value="1"/>
</dbReference>
<dbReference type="RefSeq" id="WP_057706539.1">
    <property type="nucleotide sequence ID" value="NZ_JQCL01000057.1"/>
</dbReference>
<dbReference type="InterPro" id="IPR027417">
    <property type="entry name" value="P-loop_NTPase"/>
</dbReference>
<dbReference type="GO" id="GO:0016887">
    <property type="term" value="F:ATP hydrolysis activity"/>
    <property type="evidence" value="ECO:0007669"/>
    <property type="project" value="InterPro"/>
</dbReference>
<dbReference type="Pfam" id="PF00005">
    <property type="entry name" value="ABC_tran"/>
    <property type="match status" value="1"/>
</dbReference>
<dbReference type="GO" id="GO:0005524">
    <property type="term" value="F:ATP binding"/>
    <property type="evidence" value="ECO:0007669"/>
    <property type="project" value="UniProtKB-KW"/>
</dbReference>
<gene>
    <name evidence="6" type="ORF">IV64_GL002720</name>
</gene>
<proteinExistence type="inferred from homology"/>
<keyword evidence="7" id="KW-1185">Reference proteome</keyword>
<dbReference type="InterPro" id="IPR003593">
    <property type="entry name" value="AAA+_ATPase"/>
</dbReference>
<evidence type="ECO:0000256" key="1">
    <source>
        <dbReference type="ARBA" id="ARBA00005417"/>
    </source>
</evidence>
<reference evidence="6 7" key="1">
    <citation type="journal article" date="2015" name="Genome Announc.">
        <title>Expanding the biotechnology potential of lactobacilli through comparative genomics of 213 strains and associated genera.</title>
        <authorList>
            <person name="Sun Z."/>
            <person name="Harris H.M."/>
            <person name="McCann A."/>
            <person name="Guo C."/>
            <person name="Argimon S."/>
            <person name="Zhang W."/>
            <person name="Yang X."/>
            <person name="Jeffery I.B."/>
            <person name="Cooney J.C."/>
            <person name="Kagawa T.F."/>
            <person name="Liu W."/>
            <person name="Song Y."/>
            <person name="Salvetti E."/>
            <person name="Wrobel A."/>
            <person name="Rasinkangas P."/>
            <person name="Parkhill J."/>
            <person name="Rea M.C."/>
            <person name="O'Sullivan O."/>
            <person name="Ritari J."/>
            <person name="Douillard F.P."/>
            <person name="Paul Ross R."/>
            <person name="Yang R."/>
            <person name="Briner A.E."/>
            <person name="Felis G.E."/>
            <person name="de Vos W.M."/>
            <person name="Barrangou R."/>
            <person name="Klaenhammer T.R."/>
            <person name="Caufield P.W."/>
            <person name="Cui Y."/>
            <person name="Zhang H."/>
            <person name="O'Toole P.W."/>
        </authorList>
    </citation>
    <scope>NUCLEOTIDE SEQUENCE [LARGE SCALE GENOMIC DNA]</scope>
    <source>
        <strain evidence="6 7">LMG 26013</strain>
    </source>
</reference>
<dbReference type="AlphaFoldDB" id="A0A0R2MFW6"/>
<comment type="caution">
    <text evidence="6">The sequence shown here is derived from an EMBL/GenBank/DDBJ whole genome shotgun (WGS) entry which is preliminary data.</text>
</comment>
<feature type="domain" description="ABC transporter" evidence="5">
    <location>
        <begin position="6"/>
        <end position="233"/>
    </location>
</feature>
<protein>
    <submittedName>
        <fullName evidence="6">Zinc iron ABC transporter, ATP-binding protein</fullName>
    </submittedName>
</protein>
<dbReference type="OrthoDB" id="9806726at2"/>
<name>A0A0R2MFW6_9LACO</name>
<dbReference type="STRING" id="942150.IV64_GL002720"/>
<keyword evidence="2" id="KW-0813">Transport</keyword>